<gene>
    <name evidence="2" type="ORF">GCK32_018249</name>
</gene>
<feature type="non-terminal residue" evidence="2">
    <location>
        <position position="1"/>
    </location>
</feature>
<dbReference type="EMBL" id="WIXE01007821">
    <property type="protein sequence ID" value="KAK5980113.1"/>
    <property type="molecule type" value="Genomic_DNA"/>
</dbReference>
<keyword evidence="1" id="KW-0812">Transmembrane</keyword>
<evidence type="ECO:0000256" key="1">
    <source>
        <dbReference type="SAM" id="Phobius"/>
    </source>
</evidence>
<comment type="caution">
    <text evidence="2">The sequence shown here is derived from an EMBL/GenBank/DDBJ whole genome shotgun (WGS) entry which is preliminary data.</text>
</comment>
<keyword evidence="1" id="KW-1133">Transmembrane helix</keyword>
<name>A0AAN8G3L7_TRICO</name>
<sequence>IWTPRNVRIIVGLQYVAALATVSPLIGAKLMYTSNIDGTFTYTGLDTQADIISKFTNVGVCVIYASVSVGVNIRLVNEWHRLSKLGSTSRYGRQEKGLLLYTLFVFASSILMCSQQFIKIFSIYNHDGMLKAWITMQNESLLLKLKKEAL</sequence>
<protein>
    <submittedName>
        <fullName evidence="2">Uncharacterized protein</fullName>
    </submittedName>
</protein>
<feature type="transmembrane region" description="Helical" evidence="1">
    <location>
        <begin position="52"/>
        <end position="77"/>
    </location>
</feature>
<feature type="transmembrane region" description="Helical" evidence="1">
    <location>
        <begin position="98"/>
        <end position="118"/>
    </location>
</feature>
<feature type="transmembrane region" description="Helical" evidence="1">
    <location>
        <begin position="12"/>
        <end position="32"/>
    </location>
</feature>
<proteinExistence type="predicted"/>
<accession>A0AAN8G3L7</accession>
<dbReference type="Proteomes" id="UP001331761">
    <property type="component" value="Unassembled WGS sequence"/>
</dbReference>
<reference evidence="2 3" key="1">
    <citation type="submission" date="2019-10" db="EMBL/GenBank/DDBJ databases">
        <title>Assembly and Annotation for the nematode Trichostrongylus colubriformis.</title>
        <authorList>
            <person name="Martin J."/>
        </authorList>
    </citation>
    <scope>NUCLEOTIDE SEQUENCE [LARGE SCALE GENOMIC DNA]</scope>
    <source>
        <strain evidence="2">G859</strain>
        <tissue evidence="2">Whole worm</tissue>
    </source>
</reference>
<dbReference type="AlphaFoldDB" id="A0AAN8G3L7"/>
<evidence type="ECO:0000313" key="2">
    <source>
        <dbReference type="EMBL" id="KAK5980113.1"/>
    </source>
</evidence>
<keyword evidence="1" id="KW-0472">Membrane</keyword>
<keyword evidence="3" id="KW-1185">Reference proteome</keyword>
<organism evidence="2 3">
    <name type="scientific">Trichostrongylus colubriformis</name>
    <name type="common">Black scour worm</name>
    <dbReference type="NCBI Taxonomy" id="6319"/>
    <lineage>
        <taxon>Eukaryota</taxon>
        <taxon>Metazoa</taxon>
        <taxon>Ecdysozoa</taxon>
        <taxon>Nematoda</taxon>
        <taxon>Chromadorea</taxon>
        <taxon>Rhabditida</taxon>
        <taxon>Rhabditina</taxon>
        <taxon>Rhabditomorpha</taxon>
        <taxon>Strongyloidea</taxon>
        <taxon>Trichostrongylidae</taxon>
        <taxon>Trichostrongylus</taxon>
    </lineage>
</organism>
<evidence type="ECO:0000313" key="3">
    <source>
        <dbReference type="Proteomes" id="UP001331761"/>
    </source>
</evidence>